<evidence type="ECO:0000256" key="1">
    <source>
        <dbReference type="SAM" id="MobiDB-lite"/>
    </source>
</evidence>
<dbReference type="Proteomes" id="UP000601435">
    <property type="component" value="Unassembled WGS sequence"/>
</dbReference>
<keyword evidence="4" id="KW-1185">Reference proteome</keyword>
<comment type="caution">
    <text evidence="3">The sequence shown here is derived from an EMBL/GenBank/DDBJ whole genome shotgun (WGS) entry which is preliminary data.</text>
</comment>
<protein>
    <submittedName>
        <fullName evidence="3">Uncharacterized protein</fullName>
    </submittedName>
</protein>
<evidence type="ECO:0000313" key="4">
    <source>
        <dbReference type="Proteomes" id="UP000601435"/>
    </source>
</evidence>
<feature type="non-terminal residue" evidence="3">
    <location>
        <position position="1"/>
    </location>
</feature>
<evidence type="ECO:0000313" key="3">
    <source>
        <dbReference type="EMBL" id="CAE7869026.1"/>
    </source>
</evidence>
<name>A0A813AI86_9DINO</name>
<feature type="region of interest" description="Disordered" evidence="1">
    <location>
        <begin position="81"/>
        <end position="106"/>
    </location>
</feature>
<keyword evidence="2" id="KW-0732">Signal</keyword>
<reference evidence="3" key="1">
    <citation type="submission" date="2021-02" db="EMBL/GenBank/DDBJ databases">
        <authorList>
            <person name="Dougan E. K."/>
            <person name="Rhodes N."/>
            <person name="Thang M."/>
            <person name="Chan C."/>
        </authorList>
    </citation>
    <scope>NUCLEOTIDE SEQUENCE</scope>
</reference>
<dbReference type="AlphaFoldDB" id="A0A813AI86"/>
<accession>A0A813AI86</accession>
<gene>
    <name evidence="3" type="ORF">SNEC2469_LOCUS27987</name>
</gene>
<organism evidence="3 4">
    <name type="scientific">Symbiodinium necroappetens</name>
    <dbReference type="NCBI Taxonomy" id="1628268"/>
    <lineage>
        <taxon>Eukaryota</taxon>
        <taxon>Sar</taxon>
        <taxon>Alveolata</taxon>
        <taxon>Dinophyceae</taxon>
        <taxon>Suessiales</taxon>
        <taxon>Symbiodiniaceae</taxon>
        <taxon>Symbiodinium</taxon>
    </lineage>
</organism>
<sequence>MQYRRILSVALALLGSSVAYKSRSFNSIDAEDAGNPIRKVVTMMEKMGKKIEEEGKHEEDLYDKFKCYCKKTMSELEASIQQQEYNPVTPADIEGREAEISALEQE</sequence>
<proteinExistence type="predicted"/>
<feature type="signal peptide" evidence="2">
    <location>
        <begin position="1"/>
        <end position="19"/>
    </location>
</feature>
<dbReference type="OrthoDB" id="441144at2759"/>
<dbReference type="EMBL" id="CAJNJA010059920">
    <property type="protein sequence ID" value="CAE7869026.1"/>
    <property type="molecule type" value="Genomic_DNA"/>
</dbReference>
<feature type="chain" id="PRO_5032977955" evidence="2">
    <location>
        <begin position="20"/>
        <end position="106"/>
    </location>
</feature>
<evidence type="ECO:0000256" key="2">
    <source>
        <dbReference type="SAM" id="SignalP"/>
    </source>
</evidence>